<organism evidence="2 3">
    <name type="scientific">Paramesorhizobium deserti</name>
    <dbReference type="NCBI Taxonomy" id="1494590"/>
    <lineage>
        <taxon>Bacteria</taxon>
        <taxon>Pseudomonadati</taxon>
        <taxon>Pseudomonadota</taxon>
        <taxon>Alphaproteobacteria</taxon>
        <taxon>Hyphomicrobiales</taxon>
        <taxon>Phyllobacteriaceae</taxon>
        <taxon>Paramesorhizobium</taxon>
    </lineage>
</organism>
<dbReference type="Proteomes" id="UP000070107">
    <property type="component" value="Unassembled WGS sequence"/>
</dbReference>
<dbReference type="SUPFAM" id="SSF55729">
    <property type="entry name" value="Acyl-CoA N-acyltransferases (Nat)"/>
    <property type="match status" value="1"/>
</dbReference>
<keyword evidence="3" id="KW-1185">Reference proteome</keyword>
<dbReference type="PROSITE" id="PS51186">
    <property type="entry name" value="GNAT"/>
    <property type="match status" value="1"/>
</dbReference>
<name>A0A135HSP7_9HYPH</name>
<gene>
    <name evidence="2" type="ORF">ATN84_15090</name>
</gene>
<evidence type="ECO:0000259" key="1">
    <source>
        <dbReference type="PROSITE" id="PS51186"/>
    </source>
</evidence>
<dbReference type="AlphaFoldDB" id="A0A135HSP7"/>
<accession>A0A135HSP7</accession>
<dbReference type="RefSeq" id="WP_068883043.1">
    <property type="nucleotide sequence ID" value="NZ_LNTU01000034.1"/>
</dbReference>
<evidence type="ECO:0000313" key="3">
    <source>
        <dbReference type="Proteomes" id="UP000070107"/>
    </source>
</evidence>
<protein>
    <submittedName>
        <fullName evidence="2">GCN5 family acetyltransferase</fullName>
    </submittedName>
</protein>
<evidence type="ECO:0000313" key="2">
    <source>
        <dbReference type="EMBL" id="KXF76218.1"/>
    </source>
</evidence>
<sequence>MNEMNGGLHWRLMRGADIPDVSTIAAAIHTDFFEDDAVFIERLKLYPAGCFALEGDGALVGYGISHPWRLFEIPALNTLLGELPESADTYYLHDIALLPEARSGGAARRVVAMMAEQAMRDGFAAMSLVAVNGSSGFWQKQGFSIADVSELGDKLLSYSGDVRYMTRELSSA</sequence>
<dbReference type="InterPro" id="IPR000182">
    <property type="entry name" value="GNAT_dom"/>
</dbReference>
<proteinExistence type="predicted"/>
<dbReference type="GO" id="GO:0016747">
    <property type="term" value="F:acyltransferase activity, transferring groups other than amino-acyl groups"/>
    <property type="evidence" value="ECO:0007669"/>
    <property type="project" value="InterPro"/>
</dbReference>
<dbReference type="OrthoDB" id="359414at2"/>
<dbReference type="Pfam" id="PF00583">
    <property type="entry name" value="Acetyltransf_1"/>
    <property type="match status" value="1"/>
</dbReference>
<feature type="domain" description="N-acetyltransferase" evidence="1">
    <location>
        <begin position="8"/>
        <end position="170"/>
    </location>
</feature>
<dbReference type="EMBL" id="LNTU01000034">
    <property type="protein sequence ID" value="KXF76218.1"/>
    <property type="molecule type" value="Genomic_DNA"/>
</dbReference>
<comment type="caution">
    <text evidence="2">The sequence shown here is derived from an EMBL/GenBank/DDBJ whole genome shotgun (WGS) entry which is preliminary data.</text>
</comment>
<dbReference type="InterPro" id="IPR016181">
    <property type="entry name" value="Acyl_CoA_acyltransferase"/>
</dbReference>
<dbReference type="Gene3D" id="3.40.630.30">
    <property type="match status" value="1"/>
</dbReference>
<dbReference type="STRING" id="1494590.ATN84_15090"/>
<keyword evidence="2" id="KW-0808">Transferase</keyword>
<reference evidence="2 3" key="1">
    <citation type="submission" date="2015-11" db="EMBL/GenBank/DDBJ databases">
        <title>Draft genome sequence of Paramesorhizobium deserti A-3-E, a strain highly resistant to diverse beta-lactam antibiotics.</title>
        <authorList>
            <person name="Lv R."/>
            <person name="Yang X."/>
            <person name="Fang N."/>
            <person name="Guo J."/>
            <person name="Luo X."/>
            <person name="Peng F."/>
            <person name="Yang R."/>
            <person name="Cui Y."/>
            <person name="Fang C."/>
            <person name="Song Y."/>
        </authorList>
    </citation>
    <scope>NUCLEOTIDE SEQUENCE [LARGE SCALE GENOMIC DNA]</scope>
    <source>
        <strain evidence="2 3">A-3-E</strain>
    </source>
</reference>
<dbReference type="CDD" id="cd04301">
    <property type="entry name" value="NAT_SF"/>
    <property type="match status" value="1"/>
</dbReference>